<dbReference type="InterPro" id="IPR036086">
    <property type="entry name" value="ParB/Sulfiredoxin_sf"/>
</dbReference>
<reference evidence="2 3" key="1">
    <citation type="submission" date="2021-08" db="EMBL/GenBank/DDBJ databases">
        <title>Caldovatus sediminis gen. nov., sp. nov., a moderately thermophilic bacterium isolated from a hot spring.</title>
        <authorList>
            <person name="Hu C.-J."/>
            <person name="Li W.-J."/>
            <person name="Xian W.-D."/>
        </authorList>
    </citation>
    <scope>NUCLEOTIDE SEQUENCE [LARGE SCALE GENOMIC DNA]</scope>
    <source>
        <strain evidence="2 3">SYSU G05006</strain>
    </source>
</reference>
<dbReference type="Gene3D" id="3.90.1530.10">
    <property type="entry name" value="Conserved hypothetical protein from pyrococcus furiosus pfu- 392566-001, ParB domain"/>
    <property type="match status" value="1"/>
</dbReference>
<sequence length="93" mass="9632">MPQAPWAASAVEARAVASLLPYAGNARTHSPEQVAQIAASILEFGFVAPVLVDERGELIAGHGRLLAAQSLGLETVPTIVRAGLTAAQKAAYR</sequence>
<dbReference type="PANTHER" id="PTHR33375">
    <property type="entry name" value="CHROMOSOME-PARTITIONING PROTEIN PARB-RELATED"/>
    <property type="match status" value="1"/>
</dbReference>
<name>A0ABS7F322_9PROT</name>
<keyword evidence="3" id="KW-1185">Reference proteome</keyword>
<dbReference type="SMART" id="SM00470">
    <property type="entry name" value="ParB"/>
    <property type="match status" value="1"/>
</dbReference>
<dbReference type="Proteomes" id="UP001519924">
    <property type="component" value="Unassembled WGS sequence"/>
</dbReference>
<dbReference type="Pfam" id="PF02195">
    <property type="entry name" value="ParB_N"/>
    <property type="match status" value="1"/>
</dbReference>
<dbReference type="InterPro" id="IPR050336">
    <property type="entry name" value="Chromosome_partition/occlusion"/>
</dbReference>
<organism evidence="2 3">
    <name type="scientific">Caldovatus aquaticus</name>
    <dbReference type="NCBI Taxonomy" id="2865671"/>
    <lineage>
        <taxon>Bacteria</taxon>
        <taxon>Pseudomonadati</taxon>
        <taxon>Pseudomonadota</taxon>
        <taxon>Alphaproteobacteria</taxon>
        <taxon>Acetobacterales</taxon>
        <taxon>Roseomonadaceae</taxon>
        <taxon>Caldovatus</taxon>
    </lineage>
</organism>
<dbReference type="CDD" id="cd16403">
    <property type="entry name" value="ParB_N_like_MT"/>
    <property type="match status" value="1"/>
</dbReference>
<accession>A0ABS7F322</accession>
<dbReference type="EMBL" id="JAHZUY010000026">
    <property type="protein sequence ID" value="MBW8270005.1"/>
    <property type="molecule type" value="Genomic_DNA"/>
</dbReference>
<proteinExistence type="predicted"/>
<dbReference type="PANTHER" id="PTHR33375:SF1">
    <property type="entry name" value="CHROMOSOME-PARTITIONING PROTEIN PARB-RELATED"/>
    <property type="match status" value="1"/>
</dbReference>
<feature type="non-terminal residue" evidence="2">
    <location>
        <position position="93"/>
    </location>
</feature>
<dbReference type="RefSeq" id="WP_220117751.1">
    <property type="nucleotide sequence ID" value="NZ_JAHZUY010000026.1"/>
</dbReference>
<gene>
    <name evidence="2" type="ORF">K1J50_10955</name>
</gene>
<dbReference type="InterPro" id="IPR003115">
    <property type="entry name" value="ParB_N"/>
</dbReference>
<dbReference type="SUPFAM" id="SSF110849">
    <property type="entry name" value="ParB/Sulfiredoxin"/>
    <property type="match status" value="1"/>
</dbReference>
<evidence type="ECO:0000313" key="3">
    <source>
        <dbReference type="Proteomes" id="UP001519924"/>
    </source>
</evidence>
<feature type="domain" description="ParB-like N-terminal" evidence="1">
    <location>
        <begin position="12"/>
        <end position="93"/>
    </location>
</feature>
<comment type="caution">
    <text evidence="2">The sequence shown here is derived from an EMBL/GenBank/DDBJ whole genome shotgun (WGS) entry which is preliminary data.</text>
</comment>
<evidence type="ECO:0000313" key="2">
    <source>
        <dbReference type="EMBL" id="MBW8270005.1"/>
    </source>
</evidence>
<protein>
    <submittedName>
        <fullName evidence="2">ParB/Srx family N-terminal domain-containing protein</fullName>
    </submittedName>
</protein>
<evidence type="ECO:0000259" key="1">
    <source>
        <dbReference type="SMART" id="SM00470"/>
    </source>
</evidence>